<feature type="transmembrane region" description="Helical" evidence="8">
    <location>
        <begin position="36"/>
        <end position="55"/>
    </location>
</feature>
<name>A0A1S6IRR3_9LACT</name>
<evidence type="ECO:0000256" key="4">
    <source>
        <dbReference type="ARBA" id="ARBA00022679"/>
    </source>
</evidence>
<dbReference type="Gene3D" id="1.10.357.140">
    <property type="entry name" value="UbiA prenyltransferase"/>
    <property type="match status" value="1"/>
</dbReference>
<evidence type="ECO:0000256" key="5">
    <source>
        <dbReference type="ARBA" id="ARBA00022692"/>
    </source>
</evidence>
<dbReference type="KEGG" id="jda:BW727_101919"/>
<gene>
    <name evidence="9" type="primary">menA_2</name>
    <name evidence="9" type="ORF">BW727_101919</name>
</gene>
<feature type="transmembrane region" description="Helical" evidence="8">
    <location>
        <begin position="115"/>
        <end position="133"/>
    </location>
</feature>
<evidence type="ECO:0000256" key="1">
    <source>
        <dbReference type="ARBA" id="ARBA00004141"/>
    </source>
</evidence>
<evidence type="ECO:0000256" key="8">
    <source>
        <dbReference type="SAM" id="Phobius"/>
    </source>
</evidence>
<accession>A0A1S6IRR3</accession>
<proteinExistence type="predicted"/>
<evidence type="ECO:0000256" key="7">
    <source>
        <dbReference type="ARBA" id="ARBA00023136"/>
    </source>
</evidence>
<dbReference type="InterPro" id="IPR026046">
    <property type="entry name" value="UBIAD1"/>
</dbReference>
<dbReference type="GO" id="GO:0009234">
    <property type="term" value="P:menaquinone biosynthetic process"/>
    <property type="evidence" value="ECO:0007669"/>
    <property type="project" value="UniProtKB-UniPathway"/>
</dbReference>
<dbReference type="GO" id="GO:0042371">
    <property type="term" value="P:vitamin K biosynthetic process"/>
    <property type="evidence" value="ECO:0007669"/>
    <property type="project" value="TreeGrafter"/>
</dbReference>
<dbReference type="UniPathway" id="UPA00079"/>
<evidence type="ECO:0000313" key="10">
    <source>
        <dbReference type="Proteomes" id="UP000188993"/>
    </source>
</evidence>
<keyword evidence="6 8" id="KW-1133">Transmembrane helix</keyword>
<dbReference type="InterPro" id="IPR044878">
    <property type="entry name" value="UbiA_sf"/>
</dbReference>
<dbReference type="EMBL" id="CP019728">
    <property type="protein sequence ID" value="AQS54243.1"/>
    <property type="molecule type" value="Genomic_DNA"/>
</dbReference>
<evidence type="ECO:0000256" key="6">
    <source>
        <dbReference type="ARBA" id="ARBA00022989"/>
    </source>
</evidence>
<keyword evidence="7 8" id="KW-0472">Membrane</keyword>
<dbReference type="EC" id="2.5.1.74" evidence="9"/>
<organism evidence="9 10">
    <name type="scientific">Jeotgalibaca dankookensis</name>
    <dbReference type="NCBI Taxonomy" id="708126"/>
    <lineage>
        <taxon>Bacteria</taxon>
        <taxon>Bacillati</taxon>
        <taxon>Bacillota</taxon>
        <taxon>Bacilli</taxon>
        <taxon>Lactobacillales</taxon>
        <taxon>Carnobacteriaceae</taxon>
        <taxon>Jeotgalibaca</taxon>
    </lineage>
</organism>
<dbReference type="CDD" id="cd13962">
    <property type="entry name" value="PT_UbiA_UBIAD1"/>
    <property type="match status" value="1"/>
</dbReference>
<feature type="transmembrane region" description="Helical" evidence="8">
    <location>
        <begin position="92"/>
        <end position="109"/>
    </location>
</feature>
<dbReference type="GO" id="GO:0046428">
    <property type="term" value="F:1,4-dihydroxy-2-naphthoate polyprenyltransferase activity"/>
    <property type="evidence" value="ECO:0007669"/>
    <property type="project" value="UniProtKB-EC"/>
</dbReference>
<feature type="transmembrane region" description="Helical" evidence="8">
    <location>
        <begin position="145"/>
        <end position="164"/>
    </location>
</feature>
<feature type="transmembrane region" description="Helical" evidence="8">
    <location>
        <begin position="234"/>
        <end position="256"/>
    </location>
</feature>
<sequence>MTIKNILKLSQMESTTTSFFPAFIGIAYAWYNYRTFNPVLSILAVIVIVLFHMAINIRDNYLEYEIAIKKGEHSADNIILGEEKIRLKDISNVYLTFGIISTIIGIYLVTQTSLILLYAVIINFSIGILYTAGPRPIASTPFGEFFVGLSMGFGIFFSTVYVNAYEVIQFDFVTLVQLVIASVPTAITVMAIMLANNIGDLEEDIEDNRFTLPYYIGVEKALTVYRFFYYSVYASVIVSILIGTFPKLVIFFFLAVPIIQKNIRKVIIKHDKDTGMLASVINSFVIPVAILIPFIIGMWFDI</sequence>
<protein>
    <submittedName>
        <fullName evidence="9">1,4-dihydroxy-2-naphthoate octaprenyltransferase</fullName>
        <ecNumber evidence="9">2.5.1.74</ecNumber>
    </submittedName>
</protein>
<keyword evidence="3" id="KW-0474">Menaquinone biosynthesis</keyword>
<keyword evidence="5 8" id="KW-0812">Transmembrane</keyword>
<feature type="transmembrane region" description="Helical" evidence="8">
    <location>
        <begin position="12"/>
        <end position="30"/>
    </location>
</feature>
<evidence type="ECO:0000313" key="9">
    <source>
        <dbReference type="EMBL" id="AQS54243.1"/>
    </source>
</evidence>
<dbReference type="STRING" id="708126.BW727_101919"/>
<dbReference type="RefSeq" id="WP_062467755.1">
    <property type="nucleotide sequence ID" value="NZ_BBYN01000002.1"/>
</dbReference>
<feature type="transmembrane region" description="Helical" evidence="8">
    <location>
        <begin position="277"/>
        <end position="300"/>
    </location>
</feature>
<dbReference type="Proteomes" id="UP000188993">
    <property type="component" value="Chromosome"/>
</dbReference>
<dbReference type="PIRSF" id="PIRSF005355">
    <property type="entry name" value="UBIAD1"/>
    <property type="match status" value="1"/>
</dbReference>
<comment type="pathway">
    <text evidence="2">Quinol/quinone metabolism; menaquinone biosynthesis.</text>
</comment>
<keyword evidence="4 9" id="KW-0808">Transferase</keyword>
<evidence type="ECO:0000256" key="3">
    <source>
        <dbReference type="ARBA" id="ARBA00022428"/>
    </source>
</evidence>
<keyword evidence="10" id="KW-1185">Reference proteome</keyword>
<dbReference type="GO" id="GO:0016020">
    <property type="term" value="C:membrane"/>
    <property type="evidence" value="ECO:0007669"/>
    <property type="project" value="UniProtKB-SubCell"/>
</dbReference>
<dbReference type="AlphaFoldDB" id="A0A1S6IRR3"/>
<dbReference type="Pfam" id="PF01040">
    <property type="entry name" value="UbiA"/>
    <property type="match status" value="1"/>
</dbReference>
<comment type="subcellular location">
    <subcellularLocation>
        <location evidence="1">Membrane</location>
        <topology evidence="1">Multi-pass membrane protein</topology>
    </subcellularLocation>
</comment>
<dbReference type="PANTHER" id="PTHR13929">
    <property type="entry name" value="1,4-DIHYDROXY-2-NAPHTHOATE OCTAPRENYLTRANSFERASE"/>
    <property type="match status" value="1"/>
</dbReference>
<dbReference type="OrthoDB" id="9767568at2"/>
<evidence type="ECO:0000256" key="2">
    <source>
        <dbReference type="ARBA" id="ARBA00004863"/>
    </source>
</evidence>
<reference evidence="9 10" key="1">
    <citation type="journal article" date="2014" name="Int. J. Syst. Evol. Microbiol.">
        <title>Jeotgalibaca dankookensis gen. nov., sp. nov., a member of the family Carnobacteriaceae, isolated from seujeot (Korean traditional food).</title>
        <authorList>
            <person name="Lee D.G."/>
            <person name="Trujillo M.E."/>
            <person name="Kang H."/>
            <person name="Ahn T.Y."/>
        </authorList>
    </citation>
    <scope>NUCLEOTIDE SEQUENCE [LARGE SCALE GENOMIC DNA]</scope>
    <source>
        <strain evidence="9 10">EX-07</strain>
    </source>
</reference>
<dbReference type="InterPro" id="IPR000537">
    <property type="entry name" value="UbiA_prenyltransferase"/>
</dbReference>
<dbReference type="PANTHER" id="PTHR13929:SF0">
    <property type="entry name" value="UBIA PRENYLTRANSFERASE DOMAIN-CONTAINING PROTEIN 1"/>
    <property type="match status" value="1"/>
</dbReference>
<feature type="transmembrane region" description="Helical" evidence="8">
    <location>
        <begin position="176"/>
        <end position="198"/>
    </location>
</feature>